<gene>
    <name evidence="1" type="ORF">ACFQ4C_07160</name>
</gene>
<dbReference type="EMBL" id="JBHTLP010000003">
    <property type="protein sequence ID" value="MFD1140879.1"/>
    <property type="molecule type" value="Genomic_DNA"/>
</dbReference>
<organism evidence="1 2">
    <name type="scientific">Larkinella insperata</name>
    <dbReference type="NCBI Taxonomy" id="332158"/>
    <lineage>
        <taxon>Bacteria</taxon>
        <taxon>Pseudomonadati</taxon>
        <taxon>Bacteroidota</taxon>
        <taxon>Cytophagia</taxon>
        <taxon>Cytophagales</taxon>
        <taxon>Spirosomataceae</taxon>
        <taxon>Larkinella</taxon>
    </lineage>
</organism>
<keyword evidence="2" id="KW-1185">Reference proteome</keyword>
<comment type="caution">
    <text evidence="1">The sequence shown here is derived from an EMBL/GenBank/DDBJ whole genome shotgun (WGS) entry which is preliminary data.</text>
</comment>
<name>A0ABW3QGU0_9BACT</name>
<evidence type="ECO:0000313" key="1">
    <source>
        <dbReference type="EMBL" id="MFD1140879.1"/>
    </source>
</evidence>
<accession>A0ABW3QGU0</accession>
<sequence length="217" mass="25785">MKLKLEYPYDGLIWEVSLTKDLGYAYVQTIDPRPIGTSFPSYLLKILDYRSEISIQKFDVDFFENCDMLTSHLLFRGRPPRRNNEMLWKPLCYLPITSFDRQLPESKLPESYFIEPETVKWSVFWGGSLADYYEETAAYDQVKHLGHLTHFNVAFIHHRITMEWMRKLGLDYNQYYTKDWDDEFLLGQKYQVKSTVLFSGGDPVIRGKAFGNYHKRF</sequence>
<evidence type="ECO:0000313" key="2">
    <source>
        <dbReference type="Proteomes" id="UP001597116"/>
    </source>
</evidence>
<dbReference type="Proteomes" id="UP001597116">
    <property type="component" value="Unassembled WGS sequence"/>
</dbReference>
<protein>
    <submittedName>
        <fullName evidence="1">Uncharacterized protein</fullName>
    </submittedName>
</protein>
<proteinExistence type="predicted"/>
<reference evidence="2" key="1">
    <citation type="journal article" date="2019" name="Int. J. Syst. Evol. Microbiol.">
        <title>The Global Catalogue of Microorganisms (GCM) 10K type strain sequencing project: providing services to taxonomists for standard genome sequencing and annotation.</title>
        <authorList>
            <consortium name="The Broad Institute Genomics Platform"/>
            <consortium name="The Broad Institute Genome Sequencing Center for Infectious Disease"/>
            <person name="Wu L."/>
            <person name="Ma J."/>
        </authorList>
    </citation>
    <scope>NUCLEOTIDE SEQUENCE [LARGE SCALE GENOMIC DNA]</scope>
    <source>
        <strain evidence="2">CCUG 55608</strain>
    </source>
</reference>
<dbReference type="RefSeq" id="WP_379883990.1">
    <property type="nucleotide sequence ID" value="NZ_JBHTLP010000003.1"/>
</dbReference>